<sequence>MHGRAALPNGCNSRACRNPALAVSSSRRQQVRAKRRASVASLRPSPQPPLAMAPSVGYNHRSSAALRTHHDPVVNGSYMPESQLSNPRKRQRTGQHLLSPPPSKRQKKLPQHTAGGGYIDTPAFWDSLSKIWLTKHALREFDRRNSRPHSPSRQARRLTTRNFLAAQKSTRQRISAADFLSNGAPTRLKEIKIFARRGGPDLSDLIGYPPSTPPDRKMSSSRSASYRNRGLSSTAKTKSTGRTTPASTTTGKTTSGLTKKSGTSNPGDANYQQRLIDGGTYPYGYKYPDGHRPPLSPNWGAANQRLAQYRASLSPSTFSEEKYQEFVEADADAFNEDEIKDSVLPAMLNAMGASSGARKNVLFTSIEPITDGITQAKPHYYYGARPEQIHKKIRDPDVPDNLISHIIPSNNDHLPAAPNFFMKAKGPAGSAAEARRQACHDGAIGARAMQSLLSYGQSEPVYDNNAYTISSTYHDGTLKMYGRSVAQPNGPGTRPEYYMHQIDTYGMTGNKKSFLQGATAFKNAQDMTRGHRNAAIARANEMAAQTVEEEEEDDDDSEAESSNLVHSFDCGTN</sequence>
<dbReference type="OrthoDB" id="5336565at2759"/>
<proteinExistence type="predicted"/>
<evidence type="ECO:0000256" key="1">
    <source>
        <dbReference type="SAM" id="MobiDB-lite"/>
    </source>
</evidence>
<feature type="region of interest" description="Disordered" evidence="1">
    <location>
        <begin position="21"/>
        <end position="56"/>
    </location>
</feature>
<feature type="region of interest" description="Disordered" evidence="1">
    <location>
        <begin position="199"/>
        <end position="272"/>
    </location>
</feature>
<name>A0A6A6P088_9PEZI</name>
<feature type="compositionally biased region" description="Low complexity" evidence="1">
    <location>
        <begin position="237"/>
        <end position="264"/>
    </location>
</feature>
<evidence type="ECO:0000313" key="2">
    <source>
        <dbReference type="EMBL" id="KAF2457425.1"/>
    </source>
</evidence>
<dbReference type="EMBL" id="MU001680">
    <property type="protein sequence ID" value="KAF2457425.1"/>
    <property type="molecule type" value="Genomic_DNA"/>
</dbReference>
<accession>A0A6A6P088</accession>
<feature type="compositionally biased region" description="Polar residues" evidence="1">
    <location>
        <begin position="220"/>
        <end position="236"/>
    </location>
</feature>
<reference evidence="2" key="1">
    <citation type="journal article" date="2020" name="Stud. Mycol.">
        <title>101 Dothideomycetes genomes: a test case for predicting lifestyles and emergence of pathogens.</title>
        <authorList>
            <person name="Haridas S."/>
            <person name="Albert R."/>
            <person name="Binder M."/>
            <person name="Bloem J."/>
            <person name="Labutti K."/>
            <person name="Salamov A."/>
            <person name="Andreopoulos B."/>
            <person name="Baker S."/>
            <person name="Barry K."/>
            <person name="Bills G."/>
            <person name="Bluhm B."/>
            <person name="Cannon C."/>
            <person name="Castanera R."/>
            <person name="Culley D."/>
            <person name="Daum C."/>
            <person name="Ezra D."/>
            <person name="Gonzalez J."/>
            <person name="Henrissat B."/>
            <person name="Kuo A."/>
            <person name="Liang C."/>
            <person name="Lipzen A."/>
            <person name="Lutzoni F."/>
            <person name="Magnuson J."/>
            <person name="Mondo S."/>
            <person name="Nolan M."/>
            <person name="Ohm R."/>
            <person name="Pangilinan J."/>
            <person name="Park H.-J."/>
            <person name="Ramirez L."/>
            <person name="Alfaro M."/>
            <person name="Sun H."/>
            <person name="Tritt A."/>
            <person name="Yoshinaga Y."/>
            <person name="Zwiers L.-H."/>
            <person name="Turgeon B."/>
            <person name="Goodwin S."/>
            <person name="Spatafora J."/>
            <person name="Crous P."/>
            <person name="Grigoriev I."/>
        </authorList>
    </citation>
    <scope>NUCLEOTIDE SEQUENCE</scope>
    <source>
        <strain evidence="2">ATCC 16933</strain>
    </source>
</reference>
<feature type="region of interest" description="Disordered" evidence="1">
    <location>
        <begin position="71"/>
        <end position="116"/>
    </location>
</feature>
<feature type="compositionally biased region" description="Acidic residues" evidence="1">
    <location>
        <begin position="547"/>
        <end position="559"/>
    </location>
</feature>
<feature type="region of interest" description="Disordered" evidence="1">
    <location>
        <begin position="542"/>
        <end position="573"/>
    </location>
</feature>
<organism evidence="2 3">
    <name type="scientific">Lineolata rhizophorae</name>
    <dbReference type="NCBI Taxonomy" id="578093"/>
    <lineage>
        <taxon>Eukaryota</taxon>
        <taxon>Fungi</taxon>
        <taxon>Dikarya</taxon>
        <taxon>Ascomycota</taxon>
        <taxon>Pezizomycotina</taxon>
        <taxon>Dothideomycetes</taxon>
        <taxon>Dothideomycetes incertae sedis</taxon>
        <taxon>Lineolatales</taxon>
        <taxon>Lineolataceae</taxon>
        <taxon>Lineolata</taxon>
    </lineage>
</organism>
<evidence type="ECO:0000313" key="3">
    <source>
        <dbReference type="Proteomes" id="UP000799766"/>
    </source>
</evidence>
<dbReference type="AlphaFoldDB" id="A0A6A6P088"/>
<keyword evidence="3" id="KW-1185">Reference proteome</keyword>
<protein>
    <submittedName>
        <fullName evidence="2">Uncharacterized protein</fullName>
    </submittedName>
</protein>
<dbReference type="Proteomes" id="UP000799766">
    <property type="component" value="Unassembled WGS sequence"/>
</dbReference>
<gene>
    <name evidence="2" type="ORF">BDY21DRAFT_343813</name>
</gene>